<comment type="similarity">
    <text evidence="1">Belongs to the bacterial solute-binding protein 5 family.</text>
</comment>
<sequence>MDIKLLLLKDYIAGANRTREQIAEYLNVSSRQLTRMLKKWENEGLIDYKAGNGRGNNSKIDFKMDVEEQVIDYFFGAIEKKSIEEITQLLKLPLPQRVKRQIHTVINDAVANARNEKCYIYPDFSYMEYISFIPSSYHPLTLLDPNTSLIIVNTMSRLYHFNEKGDIQPFLVIFEEWHENILTLHLKRNVKFSDGTVMNARCVATCLNELITHERYKRFFSTVECIKASGLYTVEITGTQHIDSIREKLTTLPASIYKEKEGEYIGTGPYCIAERQRDTLKLESNLFYFNNTSDITTLWLTTDKEEYNDFLKARQFTELTADEVVSMESFIFNPRSDRLNIKQRRYLSLRIMDYFAQQGGTSSCRLFDTYLSALERIRDNEVIFSDAVKILVRQDSDHHLKLTDYLQSAGIPLEVVMTSSHDFKYMHLDDSDADIIGMNEIYEPDRLFYGWLQCSKFKEWFKDMACSTKLRYIYTNRHAAYWPYAERMYGDYLMKQALFIPVYRIEHHYRFPSSFKNVRPGHFGIVDYSKIIVTAA</sequence>
<evidence type="ECO:0000313" key="7">
    <source>
        <dbReference type="EMBL" id="UTH13486.1"/>
    </source>
</evidence>
<dbReference type="PANTHER" id="PTHR30290:SF9">
    <property type="entry name" value="OLIGOPEPTIDE-BINDING PROTEIN APPA"/>
    <property type="match status" value="1"/>
</dbReference>
<evidence type="ECO:0000313" key="9">
    <source>
        <dbReference type="Proteomes" id="UP001057381"/>
    </source>
</evidence>
<reference evidence="7" key="2">
    <citation type="submission" date="2021-04" db="EMBL/GenBank/DDBJ databases">
        <title>Complete Genome Sequences of Macrococcus spp. from dog and cattle.</title>
        <authorList>
            <person name="Schwendener S."/>
            <person name="Perreten V."/>
        </authorList>
    </citation>
    <scope>NUCLEOTIDE SEQUENCE</scope>
    <source>
        <strain evidence="7">Epi0143-OL</strain>
    </source>
</reference>
<dbReference type="Pfam" id="PF00496">
    <property type="entry name" value="SBP_bac_5"/>
    <property type="match status" value="1"/>
</dbReference>
<evidence type="ECO:0000259" key="5">
    <source>
        <dbReference type="Pfam" id="PF12793"/>
    </source>
</evidence>
<dbReference type="GO" id="GO:1904680">
    <property type="term" value="F:peptide transmembrane transporter activity"/>
    <property type="evidence" value="ECO:0007669"/>
    <property type="project" value="TreeGrafter"/>
</dbReference>
<organism evidence="7 9">
    <name type="scientific">Macrococcus equipercicus</name>
    <dbReference type="NCBI Taxonomy" id="69967"/>
    <lineage>
        <taxon>Bacteria</taxon>
        <taxon>Bacillati</taxon>
        <taxon>Bacillota</taxon>
        <taxon>Bacilli</taxon>
        <taxon>Bacillales</taxon>
        <taxon>Staphylococcaceae</taxon>
        <taxon>Macrococcus</taxon>
    </lineage>
</organism>
<dbReference type="InterPro" id="IPR025370">
    <property type="entry name" value="SgrR_HTH_N"/>
</dbReference>
<protein>
    <submittedName>
        <fullName evidence="6">Helix-turn-helix domain-containing protein</fullName>
    </submittedName>
    <submittedName>
        <fullName evidence="7">SgrR family transcriptional regulator</fullName>
    </submittedName>
</protein>
<dbReference type="InterPro" id="IPR000914">
    <property type="entry name" value="SBP_5_dom"/>
</dbReference>
<evidence type="ECO:0000313" key="8">
    <source>
        <dbReference type="Proteomes" id="UP000295735"/>
    </source>
</evidence>
<accession>A0A9Q9BPW1</accession>
<dbReference type="SUPFAM" id="SSF46785">
    <property type="entry name" value="Winged helix' DNA-binding domain"/>
    <property type="match status" value="1"/>
</dbReference>
<keyword evidence="2" id="KW-0813">Transport</keyword>
<feature type="domain" description="Transcriptional regulator SgrR N-terminal HTH" evidence="5">
    <location>
        <begin position="19"/>
        <end position="105"/>
    </location>
</feature>
<proteinExistence type="inferred from homology"/>
<dbReference type="Proteomes" id="UP001057381">
    <property type="component" value="Chromosome"/>
</dbReference>
<evidence type="ECO:0000256" key="2">
    <source>
        <dbReference type="ARBA" id="ARBA00022448"/>
    </source>
</evidence>
<dbReference type="InterPro" id="IPR014710">
    <property type="entry name" value="RmlC-like_jellyroll"/>
</dbReference>
<evidence type="ECO:0000256" key="1">
    <source>
        <dbReference type="ARBA" id="ARBA00005695"/>
    </source>
</evidence>
<dbReference type="Gene3D" id="2.60.120.10">
    <property type="entry name" value="Jelly Rolls"/>
    <property type="match status" value="1"/>
</dbReference>
<dbReference type="Proteomes" id="UP000295735">
    <property type="component" value="Unassembled WGS sequence"/>
</dbReference>
<dbReference type="OrthoDB" id="5894719at2"/>
<dbReference type="RefSeq" id="WP_149459855.1">
    <property type="nucleotide sequence ID" value="NZ_CP073809.1"/>
</dbReference>
<dbReference type="Gene3D" id="3.40.190.10">
    <property type="entry name" value="Periplasmic binding protein-like II"/>
    <property type="match status" value="1"/>
</dbReference>
<dbReference type="SUPFAM" id="SSF53850">
    <property type="entry name" value="Periplasmic binding protein-like II"/>
    <property type="match status" value="1"/>
</dbReference>
<dbReference type="AlphaFoldDB" id="A0A9Q9BPW1"/>
<dbReference type="EMBL" id="SCWC02000011">
    <property type="protein sequence ID" value="KAA1036581.1"/>
    <property type="molecule type" value="Genomic_DNA"/>
</dbReference>
<name>A0A9Q9BPW1_9STAP</name>
<dbReference type="KEGG" id="mequ:KFV11_09665"/>
<dbReference type="PANTHER" id="PTHR30290">
    <property type="entry name" value="PERIPLASMIC BINDING COMPONENT OF ABC TRANSPORTER"/>
    <property type="match status" value="1"/>
</dbReference>
<evidence type="ECO:0000313" key="6">
    <source>
        <dbReference type="EMBL" id="KAA1036581.1"/>
    </source>
</evidence>
<dbReference type="EMBL" id="CP073809">
    <property type="protein sequence ID" value="UTH13486.1"/>
    <property type="molecule type" value="Genomic_DNA"/>
</dbReference>
<gene>
    <name evidence="6" type="ORF">ERX35_010550</name>
    <name evidence="7" type="ORF">KFV11_09665</name>
</gene>
<evidence type="ECO:0000259" key="4">
    <source>
        <dbReference type="Pfam" id="PF00496"/>
    </source>
</evidence>
<dbReference type="InterPro" id="IPR039424">
    <property type="entry name" value="SBP_5"/>
</dbReference>
<evidence type="ECO:0000256" key="3">
    <source>
        <dbReference type="ARBA" id="ARBA00022729"/>
    </source>
</evidence>
<keyword evidence="3" id="KW-0732">Signal</keyword>
<keyword evidence="8" id="KW-1185">Reference proteome</keyword>
<reference evidence="6 8" key="1">
    <citation type="submission" date="2019-09" db="EMBL/GenBank/DDBJ databases">
        <authorList>
            <person name="Mazhar S."/>
            <person name="Altermann E."/>
            <person name="Hill C."/>
            <person name="Mcauliffe O."/>
        </authorList>
    </citation>
    <scope>NUCLEOTIDE SEQUENCE [LARGE SCALE GENOMIC DNA]</scope>
    <source>
        <strain evidence="6 8">ATCC 51831</strain>
    </source>
</reference>
<dbReference type="GO" id="GO:0015833">
    <property type="term" value="P:peptide transport"/>
    <property type="evidence" value="ECO:0007669"/>
    <property type="project" value="TreeGrafter"/>
</dbReference>
<dbReference type="InterPro" id="IPR036390">
    <property type="entry name" value="WH_DNA-bd_sf"/>
</dbReference>
<dbReference type="Pfam" id="PF12793">
    <property type="entry name" value="SgrR_N"/>
    <property type="match status" value="1"/>
</dbReference>
<feature type="domain" description="Solute-binding protein family 5" evidence="4">
    <location>
        <begin position="181"/>
        <end position="289"/>
    </location>
</feature>